<sequence>MIVVDHVKLTKLSLQHQKCSKNIEIKIDMPQDKHESASIFYLIPMYYVSAASFECIIN</sequence>
<gene>
    <name evidence="1" type="ORF">MENT_LOCUS58641</name>
</gene>
<protein>
    <submittedName>
        <fullName evidence="1">Uncharacterized protein</fullName>
    </submittedName>
</protein>
<proteinExistence type="predicted"/>
<dbReference type="AlphaFoldDB" id="A0A6V7Y058"/>
<name>A0A6V7Y058_MELEN</name>
<dbReference type="Proteomes" id="UP000580250">
    <property type="component" value="Unassembled WGS sequence"/>
</dbReference>
<comment type="caution">
    <text evidence="1">The sequence shown here is derived from an EMBL/GenBank/DDBJ whole genome shotgun (WGS) entry which is preliminary data.</text>
</comment>
<evidence type="ECO:0000313" key="2">
    <source>
        <dbReference type="Proteomes" id="UP000580250"/>
    </source>
</evidence>
<dbReference type="EMBL" id="CAJEWN010002688">
    <property type="protein sequence ID" value="CAD2204871.1"/>
    <property type="molecule type" value="Genomic_DNA"/>
</dbReference>
<accession>A0A6V7Y058</accession>
<organism evidence="1 2">
    <name type="scientific">Meloidogyne enterolobii</name>
    <name type="common">Root-knot nematode worm</name>
    <name type="synonym">Meloidogyne mayaguensis</name>
    <dbReference type="NCBI Taxonomy" id="390850"/>
    <lineage>
        <taxon>Eukaryota</taxon>
        <taxon>Metazoa</taxon>
        <taxon>Ecdysozoa</taxon>
        <taxon>Nematoda</taxon>
        <taxon>Chromadorea</taxon>
        <taxon>Rhabditida</taxon>
        <taxon>Tylenchina</taxon>
        <taxon>Tylenchomorpha</taxon>
        <taxon>Tylenchoidea</taxon>
        <taxon>Meloidogynidae</taxon>
        <taxon>Meloidogyninae</taxon>
        <taxon>Meloidogyne</taxon>
    </lineage>
</organism>
<evidence type="ECO:0000313" key="1">
    <source>
        <dbReference type="EMBL" id="CAD2204871.1"/>
    </source>
</evidence>
<reference evidence="1 2" key="1">
    <citation type="submission" date="2020-08" db="EMBL/GenBank/DDBJ databases">
        <authorList>
            <person name="Koutsovoulos G."/>
            <person name="Danchin GJ E."/>
        </authorList>
    </citation>
    <scope>NUCLEOTIDE SEQUENCE [LARGE SCALE GENOMIC DNA]</scope>
</reference>